<sequence>MGTTTAPIKMRYEEDADMREVLFSADVLAAKVAELGKQISEDFAGKPVVLLGVATGAFLFLADLARAISLPVQIDFVKAASYGVGTTSSGAVAITKDTVLDLVGQNVIVVEDIIDTGHTLNKLVKHLSHKAPATVSVCALLNKEARRVVSIEYPPGGKEYIGFPSPDEFVVGYGLDFAERYRSLPYIGILKPEIFS</sequence>
<name>A0A1Y1HWG8_KLENI</name>
<keyword evidence="9 13" id="KW-0479">Metal-binding</keyword>
<dbReference type="Gene3D" id="3.40.50.2020">
    <property type="match status" value="1"/>
</dbReference>
<dbReference type="GO" id="GO:0006166">
    <property type="term" value="P:purine ribonucleoside salvage"/>
    <property type="evidence" value="ECO:0007669"/>
    <property type="project" value="UniProtKB-KW"/>
</dbReference>
<evidence type="ECO:0000259" key="14">
    <source>
        <dbReference type="Pfam" id="PF00156"/>
    </source>
</evidence>
<keyword evidence="12 13" id="KW-0460">Magnesium</keyword>
<dbReference type="OMA" id="MQWRVAP"/>
<evidence type="ECO:0000256" key="8">
    <source>
        <dbReference type="ARBA" id="ARBA00022679"/>
    </source>
</evidence>
<comment type="similarity">
    <text evidence="4 13">Belongs to the purine/pyrimidine phosphoribosyltransferase family.</text>
</comment>
<keyword evidence="8 13" id="KW-0808">Transferase</keyword>
<dbReference type="UniPathway" id="UPA00591">
    <property type="reaction ID" value="UER00648"/>
</dbReference>
<keyword evidence="10 13" id="KW-0660">Purine salvage</keyword>
<organism evidence="15 16">
    <name type="scientific">Klebsormidium nitens</name>
    <name type="common">Green alga</name>
    <name type="synonym">Ulothrix nitens</name>
    <dbReference type="NCBI Taxonomy" id="105231"/>
    <lineage>
        <taxon>Eukaryota</taxon>
        <taxon>Viridiplantae</taxon>
        <taxon>Streptophyta</taxon>
        <taxon>Klebsormidiophyceae</taxon>
        <taxon>Klebsormidiales</taxon>
        <taxon>Klebsormidiaceae</taxon>
        <taxon>Klebsormidium</taxon>
    </lineage>
</organism>
<evidence type="ECO:0000256" key="10">
    <source>
        <dbReference type="ARBA" id="ARBA00022726"/>
    </source>
</evidence>
<dbReference type="GO" id="GO:0032264">
    <property type="term" value="P:IMP salvage"/>
    <property type="evidence" value="ECO:0000318"/>
    <property type="project" value="GO_Central"/>
</dbReference>
<dbReference type="PANTHER" id="PTHR43340">
    <property type="entry name" value="HYPOXANTHINE-GUANINE PHOSPHORIBOSYLTRANSFERASE"/>
    <property type="match status" value="1"/>
</dbReference>
<dbReference type="GO" id="GO:0006178">
    <property type="term" value="P:guanine salvage"/>
    <property type="evidence" value="ECO:0000318"/>
    <property type="project" value="GO_Central"/>
</dbReference>
<gene>
    <name evidence="15" type="ORF">KFL_000770140</name>
</gene>
<dbReference type="InterPro" id="IPR005904">
    <property type="entry name" value="Hxn_phspho_trans"/>
</dbReference>
<evidence type="ECO:0000256" key="12">
    <source>
        <dbReference type="ARBA" id="ARBA00022842"/>
    </source>
</evidence>
<dbReference type="EC" id="2.4.2.8" evidence="5 13"/>
<evidence type="ECO:0000256" key="3">
    <source>
        <dbReference type="ARBA" id="ARBA00004669"/>
    </source>
</evidence>
<comment type="pathway">
    <text evidence="3 13">Purine metabolism; IMP biosynthesis via salvage pathway; IMP from hypoxanthine: step 1/1.</text>
</comment>
<dbReference type="OrthoDB" id="9449045at2759"/>
<evidence type="ECO:0000256" key="5">
    <source>
        <dbReference type="ARBA" id="ARBA00011895"/>
    </source>
</evidence>
<dbReference type="Proteomes" id="UP000054558">
    <property type="component" value="Unassembled WGS sequence"/>
</dbReference>
<dbReference type="GO" id="GO:0000287">
    <property type="term" value="F:magnesium ion binding"/>
    <property type="evidence" value="ECO:0000318"/>
    <property type="project" value="GO_Central"/>
</dbReference>
<feature type="domain" description="Phosphoribosyltransferase" evidence="14">
    <location>
        <begin position="28"/>
        <end position="177"/>
    </location>
</feature>
<dbReference type="GO" id="GO:0032263">
    <property type="term" value="P:GMP salvage"/>
    <property type="evidence" value="ECO:0000318"/>
    <property type="project" value="GO_Central"/>
</dbReference>
<dbReference type="InterPro" id="IPR000836">
    <property type="entry name" value="PRTase_dom"/>
</dbReference>
<evidence type="ECO:0000313" key="16">
    <source>
        <dbReference type="Proteomes" id="UP000054558"/>
    </source>
</evidence>
<dbReference type="GO" id="GO:0005829">
    <property type="term" value="C:cytosol"/>
    <property type="evidence" value="ECO:0000318"/>
    <property type="project" value="GO_Central"/>
</dbReference>
<evidence type="ECO:0000256" key="7">
    <source>
        <dbReference type="ARBA" id="ARBA00022676"/>
    </source>
</evidence>
<keyword evidence="6 13" id="KW-0963">Cytoplasm</keyword>
<proteinExistence type="inferred from homology"/>
<dbReference type="SUPFAM" id="SSF53271">
    <property type="entry name" value="PRTase-like"/>
    <property type="match status" value="1"/>
</dbReference>
<comment type="catalytic activity">
    <reaction evidence="13">
        <text>IMP + diphosphate = hypoxanthine + 5-phospho-alpha-D-ribose 1-diphosphate</text>
        <dbReference type="Rhea" id="RHEA:17973"/>
        <dbReference type="ChEBI" id="CHEBI:17368"/>
        <dbReference type="ChEBI" id="CHEBI:33019"/>
        <dbReference type="ChEBI" id="CHEBI:58017"/>
        <dbReference type="ChEBI" id="CHEBI:58053"/>
        <dbReference type="EC" id="2.4.2.8"/>
    </reaction>
</comment>
<evidence type="ECO:0000256" key="1">
    <source>
        <dbReference type="ARBA" id="ARBA00001946"/>
    </source>
</evidence>
<protein>
    <recommendedName>
        <fullName evidence="5 13">Hypoxanthine phosphoribosyltransferase</fullName>
        <ecNumber evidence="5 13">2.4.2.8</ecNumber>
    </recommendedName>
</protein>
<dbReference type="NCBIfam" id="TIGR01203">
    <property type="entry name" value="HGPRTase"/>
    <property type="match status" value="1"/>
</dbReference>
<dbReference type="PANTHER" id="PTHR43340:SF1">
    <property type="entry name" value="HYPOXANTHINE PHOSPHORIBOSYLTRANSFERASE"/>
    <property type="match status" value="1"/>
</dbReference>
<keyword evidence="11 13" id="KW-0547">Nucleotide-binding</keyword>
<dbReference type="AlphaFoldDB" id="A0A1Y1HWG8"/>
<dbReference type="InterPro" id="IPR029057">
    <property type="entry name" value="PRTase-like"/>
</dbReference>
<dbReference type="GO" id="GO:0004422">
    <property type="term" value="F:hypoxanthine phosphoribosyltransferase activity"/>
    <property type="evidence" value="ECO:0000318"/>
    <property type="project" value="GO_Central"/>
</dbReference>
<comment type="subcellular location">
    <subcellularLocation>
        <location evidence="2 13">Cytoplasm</location>
    </subcellularLocation>
</comment>
<evidence type="ECO:0000256" key="11">
    <source>
        <dbReference type="ARBA" id="ARBA00022741"/>
    </source>
</evidence>
<dbReference type="CDD" id="cd06223">
    <property type="entry name" value="PRTases_typeI"/>
    <property type="match status" value="1"/>
</dbReference>
<evidence type="ECO:0000256" key="9">
    <source>
        <dbReference type="ARBA" id="ARBA00022723"/>
    </source>
</evidence>
<dbReference type="EMBL" id="DF237026">
    <property type="protein sequence ID" value="GAQ81321.1"/>
    <property type="molecule type" value="Genomic_DNA"/>
</dbReference>
<keyword evidence="16" id="KW-1185">Reference proteome</keyword>
<accession>A0A1Y1HWG8</accession>
<evidence type="ECO:0000256" key="6">
    <source>
        <dbReference type="ARBA" id="ARBA00022490"/>
    </source>
</evidence>
<evidence type="ECO:0000256" key="2">
    <source>
        <dbReference type="ARBA" id="ARBA00004496"/>
    </source>
</evidence>
<keyword evidence="7 13" id="KW-0328">Glycosyltransferase</keyword>
<dbReference type="Pfam" id="PF00156">
    <property type="entry name" value="Pribosyltran"/>
    <property type="match status" value="1"/>
</dbReference>
<evidence type="ECO:0000256" key="4">
    <source>
        <dbReference type="ARBA" id="ARBA00008391"/>
    </source>
</evidence>
<reference evidence="15 16" key="1">
    <citation type="journal article" date="2014" name="Nat. Commun.">
        <title>Klebsormidium flaccidum genome reveals primary factors for plant terrestrial adaptation.</title>
        <authorList>
            <person name="Hori K."/>
            <person name="Maruyama F."/>
            <person name="Fujisawa T."/>
            <person name="Togashi T."/>
            <person name="Yamamoto N."/>
            <person name="Seo M."/>
            <person name="Sato S."/>
            <person name="Yamada T."/>
            <person name="Mori H."/>
            <person name="Tajima N."/>
            <person name="Moriyama T."/>
            <person name="Ikeuchi M."/>
            <person name="Watanabe M."/>
            <person name="Wada H."/>
            <person name="Kobayashi K."/>
            <person name="Saito M."/>
            <person name="Masuda T."/>
            <person name="Sasaki-Sekimoto Y."/>
            <person name="Mashiguchi K."/>
            <person name="Awai K."/>
            <person name="Shimojima M."/>
            <person name="Masuda S."/>
            <person name="Iwai M."/>
            <person name="Nobusawa T."/>
            <person name="Narise T."/>
            <person name="Kondo S."/>
            <person name="Saito H."/>
            <person name="Sato R."/>
            <person name="Murakawa M."/>
            <person name="Ihara Y."/>
            <person name="Oshima-Yamada Y."/>
            <person name="Ohtaka K."/>
            <person name="Satoh M."/>
            <person name="Sonobe K."/>
            <person name="Ishii M."/>
            <person name="Ohtani R."/>
            <person name="Kanamori-Sato M."/>
            <person name="Honoki R."/>
            <person name="Miyazaki D."/>
            <person name="Mochizuki H."/>
            <person name="Umetsu J."/>
            <person name="Higashi K."/>
            <person name="Shibata D."/>
            <person name="Kamiya Y."/>
            <person name="Sato N."/>
            <person name="Nakamura Y."/>
            <person name="Tabata S."/>
            <person name="Ida S."/>
            <person name="Kurokawa K."/>
            <person name="Ohta H."/>
        </authorList>
    </citation>
    <scope>NUCLEOTIDE SEQUENCE [LARGE SCALE GENOMIC DNA]</scope>
    <source>
        <strain evidence="15 16">NIES-2285</strain>
    </source>
</reference>
<dbReference type="GO" id="GO:0046100">
    <property type="term" value="P:hypoxanthine metabolic process"/>
    <property type="evidence" value="ECO:0000318"/>
    <property type="project" value="GO_Central"/>
</dbReference>
<evidence type="ECO:0000256" key="13">
    <source>
        <dbReference type="RuleBase" id="RU364099"/>
    </source>
</evidence>
<dbReference type="FunFam" id="3.40.50.2020:FF:000006">
    <property type="entry name" value="Hypoxanthine phosphoribosyltransferase"/>
    <property type="match status" value="1"/>
</dbReference>
<dbReference type="STRING" id="105231.A0A1Y1HWG8"/>
<dbReference type="GO" id="GO:0000166">
    <property type="term" value="F:nucleotide binding"/>
    <property type="evidence" value="ECO:0007669"/>
    <property type="project" value="UniProtKB-KW"/>
</dbReference>
<dbReference type="InterPro" id="IPR050408">
    <property type="entry name" value="HGPRT"/>
</dbReference>
<comment type="cofactor">
    <cofactor evidence="1 13">
        <name>Mg(2+)</name>
        <dbReference type="ChEBI" id="CHEBI:18420"/>
    </cofactor>
</comment>
<evidence type="ECO:0000313" key="15">
    <source>
        <dbReference type="EMBL" id="GAQ81321.1"/>
    </source>
</evidence>